<evidence type="ECO:0000256" key="1">
    <source>
        <dbReference type="SAM" id="MobiDB-lite"/>
    </source>
</evidence>
<feature type="region of interest" description="Disordered" evidence="1">
    <location>
        <begin position="50"/>
        <end position="79"/>
    </location>
</feature>
<keyword evidence="3" id="KW-1185">Reference proteome</keyword>
<protein>
    <submittedName>
        <fullName evidence="2">Uncharacterized protein</fullName>
    </submittedName>
</protein>
<reference evidence="2 3" key="1">
    <citation type="submission" date="2019-03" db="EMBL/GenBank/DDBJ databases">
        <title>First draft genome of Liparis tanakae, snailfish: a comprehensive survey of snailfish specific genes.</title>
        <authorList>
            <person name="Kim W."/>
            <person name="Song I."/>
            <person name="Jeong J.-H."/>
            <person name="Kim D."/>
            <person name="Kim S."/>
            <person name="Ryu S."/>
            <person name="Song J.Y."/>
            <person name="Lee S.K."/>
        </authorList>
    </citation>
    <scope>NUCLEOTIDE SEQUENCE [LARGE SCALE GENOMIC DNA]</scope>
    <source>
        <tissue evidence="2">Muscle</tissue>
    </source>
</reference>
<dbReference type="AlphaFoldDB" id="A0A4Z2HFQ2"/>
<sequence>MVITTEQLSYGADGILPRLEDEEEEEASAIKREKFRDLLLAVAPLQELQDGRDNEQVMGPDEAYGGGILPRQLNSRGEK</sequence>
<comment type="caution">
    <text evidence="2">The sequence shown here is derived from an EMBL/GenBank/DDBJ whole genome shotgun (WGS) entry which is preliminary data.</text>
</comment>
<gene>
    <name evidence="2" type="ORF">EYF80_025173</name>
</gene>
<evidence type="ECO:0000313" key="3">
    <source>
        <dbReference type="Proteomes" id="UP000314294"/>
    </source>
</evidence>
<organism evidence="2 3">
    <name type="scientific">Liparis tanakae</name>
    <name type="common">Tanaka's snailfish</name>
    <dbReference type="NCBI Taxonomy" id="230148"/>
    <lineage>
        <taxon>Eukaryota</taxon>
        <taxon>Metazoa</taxon>
        <taxon>Chordata</taxon>
        <taxon>Craniata</taxon>
        <taxon>Vertebrata</taxon>
        <taxon>Euteleostomi</taxon>
        <taxon>Actinopterygii</taxon>
        <taxon>Neopterygii</taxon>
        <taxon>Teleostei</taxon>
        <taxon>Neoteleostei</taxon>
        <taxon>Acanthomorphata</taxon>
        <taxon>Eupercaria</taxon>
        <taxon>Perciformes</taxon>
        <taxon>Cottioidei</taxon>
        <taxon>Cottales</taxon>
        <taxon>Liparidae</taxon>
        <taxon>Liparis</taxon>
    </lineage>
</organism>
<name>A0A4Z2HFQ2_9TELE</name>
<evidence type="ECO:0000313" key="2">
    <source>
        <dbReference type="EMBL" id="TNN64546.1"/>
    </source>
</evidence>
<dbReference type="Proteomes" id="UP000314294">
    <property type="component" value="Unassembled WGS sequence"/>
</dbReference>
<dbReference type="EMBL" id="SRLO01000250">
    <property type="protein sequence ID" value="TNN64546.1"/>
    <property type="molecule type" value="Genomic_DNA"/>
</dbReference>
<proteinExistence type="predicted"/>
<accession>A0A4Z2HFQ2</accession>